<evidence type="ECO:0000256" key="1">
    <source>
        <dbReference type="SAM" id="Phobius"/>
    </source>
</evidence>
<keyword evidence="3" id="KW-1185">Reference proteome</keyword>
<keyword evidence="1" id="KW-0812">Transmembrane</keyword>
<reference evidence="2 3" key="1">
    <citation type="submission" date="2024-08" db="EMBL/GenBank/DDBJ databases">
        <title>Insights into the chromosomal genome structure of Flemingia macrophylla.</title>
        <authorList>
            <person name="Ding Y."/>
            <person name="Zhao Y."/>
            <person name="Bi W."/>
            <person name="Wu M."/>
            <person name="Zhao G."/>
            <person name="Gong Y."/>
            <person name="Li W."/>
            <person name="Zhang P."/>
        </authorList>
    </citation>
    <scope>NUCLEOTIDE SEQUENCE [LARGE SCALE GENOMIC DNA]</scope>
    <source>
        <strain evidence="2">DYQJB</strain>
        <tissue evidence="2">Leaf</tissue>
    </source>
</reference>
<protein>
    <submittedName>
        <fullName evidence="2">Uncharacterized protein</fullName>
    </submittedName>
</protein>
<dbReference type="EMBL" id="JBGMDY010000010">
    <property type="protein sequence ID" value="KAL2319503.1"/>
    <property type="molecule type" value="Genomic_DNA"/>
</dbReference>
<evidence type="ECO:0000313" key="3">
    <source>
        <dbReference type="Proteomes" id="UP001603857"/>
    </source>
</evidence>
<feature type="transmembrane region" description="Helical" evidence="1">
    <location>
        <begin position="9"/>
        <end position="32"/>
    </location>
</feature>
<proteinExistence type="predicted"/>
<dbReference type="AlphaFoldDB" id="A0ABD1L819"/>
<accession>A0ABD1L819</accession>
<evidence type="ECO:0000313" key="2">
    <source>
        <dbReference type="EMBL" id="KAL2319503.1"/>
    </source>
</evidence>
<sequence>MAIMKGKPVIMKVAALAKYGALPGTMVFGLLYSPPNYTSSFTKHTRAASN</sequence>
<keyword evidence="1" id="KW-0472">Membrane</keyword>
<name>A0ABD1L819_9FABA</name>
<dbReference type="Proteomes" id="UP001603857">
    <property type="component" value="Unassembled WGS sequence"/>
</dbReference>
<comment type="caution">
    <text evidence="2">The sequence shown here is derived from an EMBL/GenBank/DDBJ whole genome shotgun (WGS) entry which is preliminary data.</text>
</comment>
<keyword evidence="1" id="KW-1133">Transmembrane helix</keyword>
<gene>
    <name evidence="2" type="ORF">Fmac_028472</name>
</gene>
<organism evidence="2 3">
    <name type="scientific">Flemingia macrophylla</name>
    <dbReference type="NCBI Taxonomy" id="520843"/>
    <lineage>
        <taxon>Eukaryota</taxon>
        <taxon>Viridiplantae</taxon>
        <taxon>Streptophyta</taxon>
        <taxon>Embryophyta</taxon>
        <taxon>Tracheophyta</taxon>
        <taxon>Spermatophyta</taxon>
        <taxon>Magnoliopsida</taxon>
        <taxon>eudicotyledons</taxon>
        <taxon>Gunneridae</taxon>
        <taxon>Pentapetalae</taxon>
        <taxon>rosids</taxon>
        <taxon>fabids</taxon>
        <taxon>Fabales</taxon>
        <taxon>Fabaceae</taxon>
        <taxon>Papilionoideae</taxon>
        <taxon>50 kb inversion clade</taxon>
        <taxon>NPAAA clade</taxon>
        <taxon>indigoferoid/millettioid clade</taxon>
        <taxon>Phaseoleae</taxon>
        <taxon>Flemingia</taxon>
    </lineage>
</organism>